<dbReference type="SUPFAM" id="SSF51366">
    <property type="entry name" value="Ribulose-phoshate binding barrel"/>
    <property type="match status" value="1"/>
</dbReference>
<protein>
    <recommendedName>
        <fullName evidence="2">4-hydroxythreonine-4-phosphate dehydrogenase</fullName>
    </recommendedName>
</protein>
<dbReference type="GO" id="GO:0000105">
    <property type="term" value="P:L-histidine biosynthetic process"/>
    <property type="evidence" value="ECO:0007669"/>
    <property type="project" value="InterPro"/>
</dbReference>
<dbReference type="EMBL" id="NSIT01000148">
    <property type="protein sequence ID" value="PJE78634.1"/>
    <property type="molecule type" value="Genomic_DNA"/>
</dbReference>
<comment type="caution">
    <text evidence="1">The sequence shown here is derived from an EMBL/GenBank/DDBJ whole genome shotgun (WGS) entry which is preliminary data.</text>
</comment>
<dbReference type="AlphaFoldDB" id="A0A2H9T604"/>
<dbReference type="Gene3D" id="3.20.20.70">
    <property type="entry name" value="Aldolase class I"/>
    <property type="match status" value="1"/>
</dbReference>
<accession>A0A2H9T604</accession>
<sequence>MLYNDTQILSEKKITIMSDFIFMLTKDDQTVPDALAHARTAIQSGIRHIGFKNIGLLNDELKAVAHYIQQEGGTAYLEVVSLDLETEVCSAQFAVEAGINRLLGGTHPKAVLPIIEGTGIEYYPFPGKIIGHPSILTGTEKEIIDNAKKIAQQEGVTGLDLLAYRWQKNNVSHLIDEVCHAVDKPVIIAGSIDSQERIETVIRHGAAGFTVGTAAMTGAFPVQPDSLAVQLATIKEMSHTRV</sequence>
<evidence type="ECO:0000313" key="1">
    <source>
        <dbReference type="EMBL" id="PJE78634.1"/>
    </source>
</evidence>
<evidence type="ECO:0008006" key="2">
    <source>
        <dbReference type="Google" id="ProtNLM"/>
    </source>
</evidence>
<dbReference type="InterPro" id="IPR006062">
    <property type="entry name" value="His_biosynth"/>
</dbReference>
<reference evidence="1" key="1">
    <citation type="journal article" date="2017" name="Appl. Environ. Microbiol.">
        <title>Molecular characterization of an Endozoicomonas-like organism causing infection in king scallop Pecten maximus L.</title>
        <authorList>
            <person name="Cano I."/>
            <person name="van Aerle R."/>
            <person name="Ross S."/>
            <person name="Verner-Jeffreys D.W."/>
            <person name="Paley R.K."/>
            <person name="Rimmer G."/>
            <person name="Ryder D."/>
            <person name="Hooper P."/>
            <person name="Stone D."/>
            <person name="Feist S.W."/>
        </authorList>
    </citation>
    <scope>NUCLEOTIDE SEQUENCE</scope>
</reference>
<name>A0A2H9T604_9ZZZZ</name>
<dbReference type="InterPro" id="IPR011060">
    <property type="entry name" value="RibuloseP-bd_barrel"/>
</dbReference>
<organism evidence="1">
    <name type="scientific">invertebrate metagenome</name>
    <dbReference type="NCBI Taxonomy" id="1711999"/>
    <lineage>
        <taxon>unclassified sequences</taxon>
        <taxon>metagenomes</taxon>
        <taxon>organismal metagenomes</taxon>
    </lineage>
</organism>
<dbReference type="Pfam" id="PF00977">
    <property type="entry name" value="His_biosynth"/>
    <property type="match status" value="1"/>
</dbReference>
<gene>
    <name evidence="1" type="ORF">CI610_02423</name>
</gene>
<proteinExistence type="predicted"/>
<dbReference type="InterPro" id="IPR013785">
    <property type="entry name" value="Aldolase_TIM"/>
</dbReference>